<feature type="region of interest" description="Disordered" evidence="1">
    <location>
        <begin position="23"/>
        <end position="66"/>
    </location>
</feature>
<feature type="non-terminal residue" evidence="2">
    <location>
        <position position="1"/>
    </location>
</feature>
<accession>A0A0P7UMN2</accession>
<evidence type="ECO:0000313" key="3">
    <source>
        <dbReference type="Proteomes" id="UP000034805"/>
    </source>
</evidence>
<gene>
    <name evidence="2" type="ORF">Z043_118561</name>
</gene>
<sequence length="66" mass="7247">VFWRKESETVEAFCGHQQQRLQSLGLVDTGRKSTTEEQEAASAAQETSMTGAKDDVPSTENTSRVT</sequence>
<dbReference type="EMBL" id="JARO02008080">
    <property type="protein sequence ID" value="KPP63200.1"/>
    <property type="molecule type" value="Genomic_DNA"/>
</dbReference>
<proteinExistence type="predicted"/>
<dbReference type="AlphaFoldDB" id="A0A0P7UMN2"/>
<name>A0A0P7UMN2_SCLFO</name>
<dbReference type="Proteomes" id="UP000034805">
    <property type="component" value="Unassembled WGS sequence"/>
</dbReference>
<protein>
    <submittedName>
        <fullName evidence="2">Uncharacterized protein</fullName>
    </submittedName>
</protein>
<evidence type="ECO:0000313" key="2">
    <source>
        <dbReference type="EMBL" id="KPP63200.1"/>
    </source>
</evidence>
<organism evidence="2 3">
    <name type="scientific">Scleropages formosus</name>
    <name type="common">Asian bonytongue</name>
    <name type="synonym">Osteoglossum formosum</name>
    <dbReference type="NCBI Taxonomy" id="113540"/>
    <lineage>
        <taxon>Eukaryota</taxon>
        <taxon>Metazoa</taxon>
        <taxon>Chordata</taxon>
        <taxon>Craniata</taxon>
        <taxon>Vertebrata</taxon>
        <taxon>Euteleostomi</taxon>
        <taxon>Actinopterygii</taxon>
        <taxon>Neopterygii</taxon>
        <taxon>Teleostei</taxon>
        <taxon>Osteoglossocephala</taxon>
        <taxon>Osteoglossomorpha</taxon>
        <taxon>Osteoglossiformes</taxon>
        <taxon>Osteoglossidae</taxon>
        <taxon>Scleropages</taxon>
    </lineage>
</organism>
<comment type="caution">
    <text evidence="2">The sequence shown here is derived from an EMBL/GenBank/DDBJ whole genome shotgun (WGS) entry which is preliminary data.</text>
</comment>
<evidence type="ECO:0000256" key="1">
    <source>
        <dbReference type="SAM" id="MobiDB-lite"/>
    </source>
</evidence>
<reference evidence="2 3" key="1">
    <citation type="submission" date="2015-08" db="EMBL/GenBank/DDBJ databases">
        <title>The genome of the Asian arowana (Scleropages formosus).</title>
        <authorList>
            <person name="Tan M.H."/>
            <person name="Gan H.M."/>
            <person name="Croft L.J."/>
            <person name="Austin C.M."/>
        </authorList>
    </citation>
    <scope>NUCLEOTIDE SEQUENCE [LARGE SCALE GENOMIC DNA]</scope>
    <source>
        <strain evidence="2">Aro1</strain>
    </source>
</reference>